<reference evidence="1 2" key="1">
    <citation type="submission" date="2016-10" db="EMBL/GenBank/DDBJ databases">
        <authorList>
            <person name="de Groot N.N."/>
        </authorList>
    </citation>
    <scope>NUCLEOTIDE SEQUENCE [LARGE SCALE GENOMIC DNA]</scope>
    <source>
        <strain evidence="1 2">KH2T6</strain>
    </source>
</reference>
<protein>
    <submittedName>
        <fullName evidence="1">Uncharacterized protein</fullName>
    </submittedName>
</protein>
<dbReference type="RefSeq" id="WP_024858834.1">
    <property type="nucleotide sequence ID" value="NZ_FOAT01000012.1"/>
</dbReference>
<proteinExistence type="predicted"/>
<evidence type="ECO:0000313" key="2">
    <source>
        <dbReference type="Proteomes" id="UP000186015"/>
    </source>
</evidence>
<gene>
    <name evidence="1" type="ORF">SAMN05216469_112138</name>
</gene>
<dbReference type="Proteomes" id="UP000186015">
    <property type="component" value="Unassembled WGS sequence"/>
</dbReference>
<accession>A0A1H7MU60</accession>
<organism evidence="1 2">
    <name type="scientific">Ruminococcus albus</name>
    <dbReference type="NCBI Taxonomy" id="1264"/>
    <lineage>
        <taxon>Bacteria</taxon>
        <taxon>Bacillati</taxon>
        <taxon>Bacillota</taxon>
        <taxon>Clostridia</taxon>
        <taxon>Eubacteriales</taxon>
        <taxon>Oscillospiraceae</taxon>
        <taxon>Ruminococcus</taxon>
    </lineage>
</organism>
<dbReference type="OrthoDB" id="9840465at2"/>
<evidence type="ECO:0000313" key="1">
    <source>
        <dbReference type="EMBL" id="SEL14338.1"/>
    </source>
</evidence>
<dbReference type="EMBL" id="FOAT01000012">
    <property type="protein sequence ID" value="SEL14338.1"/>
    <property type="molecule type" value="Genomic_DNA"/>
</dbReference>
<sequence length="75" mass="8547">MKKLNESEMKTFNGGYGSGWAEAGDEYLPVKDYRAGDERDHSGSYKEHWWSGYISYIVYHHAGGNGEASYNYRTA</sequence>
<dbReference type="AlphaFoldDB" id="A0A1H7MU60"/>
<name>A0A1H7MU60_RUMAL</name>